<dbReference type="PANTHER" id="PTHR43394">
    <property type="entry name" value="ATP-DEPENDENT PERMEASE MDL1, MITOCHONDRIAL"/>
    <property type="match status" value="1"/>
</dbReference>
<dbReference type="CDD" id="cd18548">
    <property type="entry name" value="ABC_6TM_Tm287_like"/>
    <property type="match status" value="1"/>
</dbReference>
<dbReference type="SUPFAM" id="SSF52540">
    <property type="entry name" value="P-loop containing nucleoside triphosphate hydrolases"/>
    <property type="match status" value="1"/>
</dbReference>
<evidence type="ECO:0000256" key="7">
    <source>
        <dbReference type="ARBA" id="ARBA00022989"/>
    </source>
</evidence>
<evidence type="ECO:0000259" key="10">
    <source>
        <dbReference type="PROSITE" id="PS50893"/>
    </source>
</evidence>
<evidence type="ECO:0000256" key="1">
    <source>
        <dbReference type="ARBA" id="ARBA00004651"/>
    </source>
</evidence>
<feature type="domain" description="ABC transporter" evidence="10">
    <location>
        <begin position="335"/>
        <end position="571"/>
    </location>
</feature>
<reference evidence="12 13" key="1">
    <citation type="submission" date="2016-10" db="EMBL/GenBank/DDBJ databases">
        <authorList>
            <person name="de Groot N.N."/>
        </authorList>
    </citation>
    <scope>NUCLEOTIDE SEQUENCE [LARGE SCALE GENOMIC DNA]</scope>
    <source>
        <strain evidence="12 13">DSM 13305</strain>
    </source>
</reference>
<feature type="transmembrane region" description="Helical" evidence="9">
    <location>
        <begin position="278"/>
        <end position="297"/>
    </location>
</feature>
<evidence type="ECO:0000256" key="2">
    <source>
        <dbReference type="ARBA" id="ARBA00022448"/>
    </source>
</evidence>
<dbReference type="InterPro" id="IPR003439">
    <property type="entry name" value="ABC_transporter-like_ATP-bd"/>
</dbReference>
<dbReference type="Proteomes" id="UP000198847">
    <property type="component" value="Unassembled WGS sequence"/>
</dbReference>
<comment type="subcellular location">
    <subcellularLocation>
        <location evidence="1">Cell membrane</location>
        <topology evidence="1">Multi-pass membrane protein</topology>
    </subcellularLocation>
</comment>
<evidence type="ECO:0000256" key="8">
    <source>
        <dbReference type="ARBA" id="ARBA00023136"/>
    </source>
</evidence>
<dbReference type="PANTHER" id="PTHR43394:SF1">
    <property type="entry name" value="ATP-BINDING CASSETTE SUB-FAMILY B MEMBER 10, MITOCHONDRIAL"/>
    <property type="match status" value="1"/>
</dbReference>
<feature type="transmembrane region" description="Helical" evidence="9">
    <location>
        <begin position="157"/>
        <end position="182"/>
    </location>
</feature>
<keyword evidence="3" id="KW-1003">Cell membrane</keyword>
<keyword evidence="8 9" id="KW-0472">Membrane</keyword>
<evidence type="ECO:0000256" key="3">
    <source>
        <dbReference type="ARBA" id="ARBA00022475"/>
    </source>
</evidence>
<proteinExistence type="predicted"/>
<dbReference type="RefSeq" id="WP_245732530.1">
    <property type="nucleotide sequence ID" value="NZ_FODY01000023.1"/>
</dbReference>
<feature type="domain" description="ABC transmembrane type-1" evidence="11">
    <location>
        <begin position="16"/>
        <end position="298"/>
    </location>
</feature>
<dbReference type="InterPro" id="IPR017871">
    <property type="entry name" value="ABC_transporter-like_CS"/>
</dbReference>
<feature type="transmembrane region" description="Helical" evidence="9">
    <location>
        <begin position="235"/>
        <end position="258"/>
    </location>
</feature>
<name>A0A1H8XEI3_9FIRM</name>
<dbReference type="Gene3D" id="1.20.1560.10">
    <property type="entry name" value="ABC transporter type 1, transmembrane domain"/>
    <property type="match status" value="1"/>
</dbReference>
<dbReference type="GO" id="GO:0005524">
    <property type="term" value="F:ATP binding"/>
    <property type="evidence" value="ECO:0007669"/>
    <property type="project" value="UniProtKB-KW"/>
</dbReference>
<dbReference type="InterPro" id="IPR039421">
    <property type="entry name" value="Type_1_exporter"/>
</dbReference>
<dbReference type="InterPro" id="IPR036640">
    <property type="entry name" value="ABC1_TM_sf"/>
</dbReference>
<evidence type="ECO:0000256" key="9">
    <source>
        <dbReference type="SAM" id="Phobius"/>
    </source>
</evidence>
<dbReference type="PROSITE" id="PS50929">
    <property type="entry name" value="ABC_TM1F"/>
    <property type="match status" value="1"/>
</dbReference>
<evidence type="ECO:0000259" key="11">
    <source>
        <dbReference type="PROSITE" id="PS50929"/>
    </source>
</evidence>
<evidence type="ECO:0000313" key="12">
    <source>
        <dbReference type="EMBL" id="SEP38434.1"/>
    </source>
</evidence>
<dbReference type="EMBL" id="FODY01000023">
    <property type="protein sequence ID" value="SEP38434.1"/>
    <property type="molecule type" value="Genomic_DNA"/>
</dbReference>
<dbReference type="FunFam" id="3.40.50.300:FF:000221">
    <property type="entry name" value="Multidrug ABC transporter ATP-binding protein"/>
    <property type="match status" value="1"/>
</dbReference>
<organism evidence="12 13">
    <name type="scientific">Propionispora vibrioides</name>
    <dbReference type="NCBI Taxonomy" id="112903"/>
    <lineage>
        <taxon>Bacteria</taxon>
        <taxon>Bacillati</taxon>
        <taxon>Bacillota</taxon>
        <taxon>Negativicutes</taxon>
        <taxon>Selenomonadales</taxon>
        <taxon>Sporomusaceae</taxon>
        <taxon>Propionispora</taxon>
    </lineage>
</organism>
<evidence type="ECO:0000256" key="4">
    <source>
        <dbReference type="ARBA" id="ARBA00022692"/>
    </source>
</evidence>
<dbReference type="InterPro" id="IPR011527">
    <property type="entry name" value="ABC1_TM_dom"/>
</dbReference>
<keyword evidence="2" id="KW-0813">Transport</keyword>
<dbReference type="PROSITE" id="PS50893">
    <property type="entry name" value="ABC_TRANSPORTER_2"/>
    <property type="match status" value="1"/>
</dbReference>
<dbReference type="GO" id="GO:0016887">
    <property type="term" value="F:ATP hydrolysis activity"/>
    <property type="evidence" value="ECO:0007669"/>
    <property type="project" value="InterPro"/>
</dbReference>
<gene>
    <name evidence="12" type="ORF">SAMN04490178_12321</name>
</gene>
<feature type="transmembrane region" description="Helical" evidence="9">
    <location>
        <begin position="133"/>
        <end position="151"/>
    </location>
</feature>
<sequence>MILVDAYGRKYGRQFLVAVAFVTLEAVCDLLQPTIMSRIIDVGVAEKNLTYILHMGSAMLGITALGAVFASVRNIISSRVSQRLGADLRLELYEKIHSLSFSTINQLDRSSLLTRLTNDVVQVQNFVNGLMRIFVKAPILCIGGIIMAVNLNMHLSLVLVTVVPLVGLLIMLNMKVGFPLFVKVQAAIDKMNGVLREYLSGVRVVKAFNRFDYEADKFSKVNQNLQGSTILAMRAMALFSPGVSLTLNIGIVAVLWLGSQGVNSGQMQVGQIVAFINYMTQILFSLMIIFMVFNMFVRAEASARRIEEVLVRQPGMAWIREGSSGESEEVVRGTVSFEHVYFSYDQASDDTVLKNISFVCRPGEVVGIIGTTGAGKTSLVNLIPRFYDATAGLVAVNGIDVRQVNPAELREKIAIVPQQTVLFTGTIMDNIRWGKEEASVAEIEAAAVFAQAHEFISRLPEGYQTQLGQGGVNLSGGQKQRVSLARALVRKPEILILDDCTSAVDGETEGKINQAIRQYARQAACFLVGQRITSVIAADKILVMDDGQIVGAGTHGELLQTCQVYQEIFQSQMGKGLNRHAVRK</sequence>
<dbReference type="InterPro" id="IPR003593">
    <property type="entry name" value="AAA+_ATPase"/>
</dbReference>
<dbReference type="InterPro" id="IPR027417">
    <property type="entry name" value="P-loop_NTPase"/>
</dbReference>
<dbReference type="Gene3D" id="3.40.50.300">
    <property type="entry name" value="P-loop containing nucleotide triphosphate hydrolases"/>
    <property type="match status" value="1"/>
</dbReference>
<dbReference type="Pfam" id="PF00664">
    <property type="entry name" value="ABC_membrane"/>
    <property type="match status" value="1"/>
</dbReference>
<keyword evidence="13" id="KW-1185">Reference proteome</keyword>
<dbReference type="STRING" id="112903.SAMN04490178_12321"/>
<dbReference type="GO" id="GO:0015421">
    <property type="term" value="F:ABC-type oligopeptide transporter activity"/>
    <property type="evidence" value="ECO:0007669"/>
    <property type="project" value="TreeGrafter"/>
</dbReference>
<keyword evidence="5" id="KW-0547">Nucleotide-binding</keyword>
<feature type="transmembrane region" description="Helical" evidence="9">
    <location>
        <begin position="52"/>
        <end position="72"/>
    </location>
</feature>
<dbReference type="SUPFAM" id="SSF90123">
    <property type="entry name" value="ABC transporter transmembrane region"/>
    <property type="match status" value="1"/>
</dbReference>
<evidence type="ECO:0000313" key="13">
    <source>
        <dbReference type="Proteomes" id="UP000198847"/>
    </source>
</evidence>
<keyword evidence="6 12" id="KW-0067">ATP-binding</keyword>
<evidence type="ECO:0000256" key="5">
    <source>
        <dbReference type="ARBA" id="ARBA00022741"/>
    </source>
</evidence>
<evidence type="ECO:0000256" key="6">
    <source>
        <dbReference type="ARBA" id="ARBA00022840"/>
    </source>
</evidence>
<dbReference type="GO" id="GO:0005886">
    <property type="term" value="C:plasma membrane"/>
    <property type="evidence" value="ECO:0007669"/>
    <property type="project" value="UniProtKB-SubCell"/>
</dbReference>
<dbReference type="AlphaFoldDB" id="A0A1H8XEI3"/>
<keyword evidence="4 9" id="KW-0812">Transmembrane</keyword>
<keyword evidence="7 9" id="KW-1133">Transmembrane helix</keyword>
<dbReference type="PROSITE" id="PS00211">
    <property type="entry name" value="ABC_TRANSPORTER_1"/>
    <property type="match status" value="1"/>
</dbReference>
<dbReference type="Pfam" id="PF00005">
    <property type="entry name" value="ABC_tran"/>
    <property type="match status" value="1"/>
</dbReference>
<accession>A0A1H8XEI3</accession>
<protein>
    <submittedName>
        <fullName evidence="12">ATP-binding cassette, subfamily B</fullName>
    </submittedName>
</protein>
<dbReference type="SMART" id="SM00382">
    <property type="entry name" value="AAA"/>
    <property type="match status" value="1"/>
</dbReference>